<protein>
    <submittedName>
        <fullName evidence="3">Uncharacterized protein</fullName>
    </submittedName>
</protein>
<evidence type="ECO:0000256" key="1">
    <source>
        <dbReference type="SAM" id="MobiDB-lite"/>
    </source>
</evidence>
<keyword evidence="2" id="KW-1133">Transmembrane helix</keyword>
<dbReference type="RefSeq" id="WP_201366530.1">
    <property type="nucleotide sequence ID" value="NZ_BNJJ01000030.1"/>
</dbReference>
<feature type="transmembrane region" description="Helical" evidence="2">
    <location>
        <begin position="6"/>
        <end position="29"/>
    </location>
</feature>
<feature type="region of interest" description="Disordered" evidence="1">
    <location>
        <begin position="39"/>
        <end position="84"/>
    </location>
</feature>
<accession>A0ABQ3VTV1</accession>
<evidence type="ECO:0000313" key="3">
    <source>
        <dbReference type="EMBL" id="GHO88988.1"/>
    </source>
</evidence>
<keyword evidence="2" id="KW-0812">Transmembrane</keyword>
<keyword evidence="2" id="KW-0472">Membrane</keyword>
<evidence type="ECO:0000256" key="2">
    <source>
        <dbReference type="SAM" id="Phobius"/>
    </source>
</evidence>
<reference evidence="3 4" key="1">
    <citation type="journal article" date="2021" name="Int. J. Syst. Evol. Microbiol.">
        <title>Reticulibacter mediterranei gen. nov., sp. nov., within the new family Reticulibacteraceae fam. nov., and Ktedonospora formicarum gen. nov., sp. nov., Ktedonobacter robiniae sp. nov., Dictyobacter formicarum sp. nov. and Dictyobacter arantiisoli sp. nov., belonging to the class Ktedonobacteria.</title>
        <authorList>
            <person name="Yabe S."/>
            <person name="Zheng Y."/>
            <person name="Wang C.M."/>
            <person name="Sakai Y."/>
            <person name="Abe K."/>
            <person name="Yokota A."/>
            <person name="Donadio S."/>
            <person name="Cavaletti L."/>
            <person name="Monciardini P."/>
        </authorList>
    </citation>
    <scope>NUCLEOTIDE SEQUENCE [LARGE SCALE GENOMIC DNA]</scope>
    <source>
        <strain evidence="3 4">SOSP1-9</strain>
    </source>
</reference>
<comment type="caution">
    <text evidence="3">The sequence shown here is derived from an EMBL/GenBank/DDBJ whole genome shotgun (WGS) entry which is preliminary data.</text>
</comment>
<feature type="compositionally biased region" description="Basic and acidic residues" evidence="1">
    <location>
        <begin position="48"/>
        <end position="67"/>
    </location>
</feature>
<evidence type="ECO:0000313" key="4">
    <source>
        <dbReference type="Proteomes" id="UP000635565"/>
    </source>
</evidence>
<name>A0ABQ3VTV1_9CHLR</name>
<sequence>MIANLLNIFIGVIVVLFIIAIVVIGVSMYRSRNAGKKVVSSVDPIPDTTRRNETTRVDQDTTTRSDVNRNYSETTASDELNSQR</sequence>
<keyword evidence="4" id="KW-1185">Reference proteome</keyword>
<dbReference type="Proteomes" id="UP000635565">
    <property type="component" value="Unassembled WGS sequence"/>
</dbReference>
<dbReference type="EMBL" id="BNJJ01000030">
    <property type="protein sequence ID" value="GHO88988.1"/>
    <property type="molecule type" value="Genomic_DNA"/>
</dbReference>
<gene>
    <name evidence="3" type="ORF">KSZ_69940</name>
</gene>
<feature type="compositionally biased region" description="Polar residues" evidence="1">
    <location>
        <begin position="68"/>
        <end position="84"/>
    </location>
</feature>
<proteinExistence type="predicted"/>
<organism evidence="3 4">
    <name type="scientific">Dictyobacter formicarum</name>
    <dbReference type="NCBI Taxonomy" id="2778368"/>
    <lineage>
        <taxon>Bacteria</taxon>
        <taxon>Bacillati</taxon>
        <taxon>Chloroflexota</taxon>
        <taxon>Ktedonobacteria</taxon>
        <taxon>Ktedonobacterales</taxon>
        <taxon>Dictyobacteraceae</taxon>
        <taxon>Dictyobacter</taxon>
    </lineage>
</organism>